<evidence type="ECO:0000256" key="8">
    <source>
        <dbReference type="SAM" id="MobiDB-lite"/>
    </source>
</evidence>
<evidence type="ECO:0000259" key="9">
    <source>
        <dbReference type="PROSITE" id="PS51034"/>
    </source>
</evidence>
<feature type="region of interest" description="Disordered" evidence="8">
    <location>
        <begin position="420"/>
        <end position="446"/>
    </location>
</feature>
<dbReference type="EMBL" id="JAVFWL010000002">
    <property type="protein sequence ID" value="KAK6736888.1"/>
    <property type="molecule type" value="Genomic_DNA"/>
</dbReference>
<accession>A0ABR1CEN8</accession>
<evidence type="ECO:0000256" key="2">
    <source>
        <dbReference type="ARBA" id="ARBA00022460"/>
    </source>
</evidence>
<keyword evidence="3" id="KW-1003">Cell membrane</keyword>
<evidence type="ECO:0000256" key="6">
    <source>
        <dbReference type="ARBA" id="ARBA00022989"/>
    </source>
</evidence>
<evidence type="ECO:0000313" key="11">
    <source>
        <dbReference type="Proteomes" id="UP001303046"/>
    </source>
</evidence>
<evidence type="ECO:0000256" key="1">
    <source>
        <dbReference type="ARBA" id="ARBA00004251"/>
    </source>
</evidence>
<comment type="subcellular location">
    <subcellularLocation>
        <location evidence="1">Cell membrane</location>
        <topology evidence="1">Single-pass type I membrane protein</topology>
    </subcellularLocation>
</comment>
<dbReference type="InterPro" id="IPR042235">
    <property type="entry name" value="ZP-C_dom"/>
</dbReference>
<evidence type="ECO:0000256" key="7">
    <source>
        <dbReference type="ARBA" id="ARBA00023136"/>
    </source>
</evidence>
<dbReference type="PANTHER" id="PTHR22907">
    <property type="entry name" value="GH04558P"/>
    <property type="match status" value="1"/>
</dbReference>
<dbReference type="Gene3D" id="2.60.40.4100">
    <property type="entry name" value="Zona pellucida, ZP-C domain"/>
    <property type="match status" value="1"/>
</dbReference>
<evidence type="ECO:0000313" key="10">
    <source>
        <dbReference type="EMBL" id="KAK6736888.1"/>
    </source>
</evidence>
<dbReference type="Pfam" id="PF25057">
    <property type="entry name" value="CUT_N"/>
    <property type="match status" value="1"/>
</dbReference>
<proteinExistence type="predicted"/>
<name>A0ABR1CEN8_NECAM</name>
<dbReference type="PROSITE" id="PS51034">
    <property type="entry name" value="ZP_2"/>
    <property type="match status" value="1"/>
</dbReference>
<organism evidence="10 11">
    <name type="scientific">Necator americanus</name>
    <name type="common">Human hookworm</name>
    <dbReference type="NCBI Taxonomy" id="51031"/>
    <lineage>
        <taxon>Eukaryota</taxon>
        <taxon>Metazoa</taxon>
        <taxon>Ecdysozoa</taxon>
        <taxon>Nematoda</taxon>
        <taxon>Chromadorea</taxon>
        <taxon>Rhabditida</taxon>
        <taxon>Rhabditina</taxon>
        <taxon>Rhabditomorpha</taxon>
        <taxon>Strongyloidea</taxon>
        <taxon>Ancylostomatidae</taxon>
        <taxon>Bunostominae</taxon>
        <taxon>Necator</taxon>
    </lineage>
</organism>
<reference evidence="10 11" key="1">
    <citation type="submission" date="2023-08" db="EMBL/GenBank/DDBJ databases">
        <title>A Necator americanus chromosomal reference genome.</title>
        <authorList>
            <person name="Ilik V."/>
            <person name="Petrzelkova K.J."/>
            <person name="Pardy F."/>
            <person name="Fuh T."/>
            <person name="Niatou-Singa F.S."/>
            <person name="Gouil Q."/>
            <person name="Baker L."/>
            <person name="Ritchie M.E."/>
            <person name="Jex A.R."/>
            <person name="Gazzola D."/>
            <person name="Li H."/>
            <person name="Toshio Fujiwara R."/>
            <person name="Zhan B."/>
            <person name="Aroian R.V."/>
            <person name="Pafco B."/>
            <person name="Schwarz E.M."/>
        </authorList>
    </citation>
    <scope>NUCLEOTIDE SEQUENCE [LARGE SCALE GENOMIC DNA]</scope>
    <source>
        <strain evidence="10 11">Aroian</strain>
        <tissue evidence="10">Whole animal</tissue>
    </source>
</reference>
<dbReference type="Pfam" id="PF25301">
    <property type="entry name" value="CUT_C"/>
    <property type="match status" value="1"/>
</dbReference>
<keyword evidence="4" id="KW-0812">Transmembrane</keyword>
<dbReference type="InterPro" id="IPR001507">
    <property type="entry name" value="ZP_dom"/>
</dbReference>
<gene>
    <name evidence="10" type="primary">Necator_chrII.g7322</name>
    <name evidence="10" type="ORF">RB195_019529</name>
</gene>
<sequence>MCAWTASPQVQTCTTESPIVTNAGDTSTDDELPAISTLYWHEGSGIGSDGKRDGFCELNTQFVTLAEAHTLNSKMRNSIQKSSFLSILSKRDRRREPSPIRVSLDEEPISLEDDDDLVTSCRGERSPVIRISISQPHPVPSSLIAMKTTLIIIISALFTGSVQDIIGVPTIKCSPEGVQAFVNLSDPFTGHMYLKGFYGREGCHRDFRKAPMPSTHSKTHSAEAEFRFDACPMRRKRQINPRGLIMSGIMVVSHHSTLLTYRDRAYRVECYYREDNNVVQTEMRVNSQKPSLLPSDPMPLPSCQYKVEMAGNSSSVDVSPAFVTIGDSVVHVWTCGDAVHAHIYCMQVHSCVADDGANEKVTVIDANGCSTDSDLLSALNYPTPLRAFARSRVFKFADKSDINFACQVRLTMKQDAVNGTCPKPECSPRKRRSADSNPTSRLPDFDVVAPPMTVVERRRVELSEAERGTI</sequence>
<keyword evidence="6" id="KW-1133">Transmembrane helix</keyword>
<comment type="caution">
    <text evidence="10">The sequence shown here is derived from an EMBL/GenBank/DDBJ whole genome shotgun (WGS) entry which is preliminary data.</text>
</comment>
<evidence type="ECO:0000256" key="4">
    <source>
        <dbReference type="ARBA" id="ARBA00022692"/>
    </source>
</evidence>
<dbReference type="PANTHER" id="PTHR22907:SF15">
    <property type="entry name" value="ZP DOMAIN-CONTAINING PROTEIN"/>
    <property type="match status" value="1"/>
</dbReference>
<keyword evidence="2" id="KW-0193">Cuticle</keyword>
<keyword evidence="7" id="KW-0472">Membrane</keyword>
<evidence type="ECO:0000256" key="3">
    <source>
        <dbReference type="ARBA" id="ARBA00022475"/>
    </source>
</evidence>
<protein>
    <recommendedName>
        <fullName evidence="9">ZP domain-containing protein</fullName>
    </recommendedName>
</protein>
<feature type="domain" description="ZP" evidence="9">
    <location>
        <begin position="172"/>
        <end position="433"/>
    </location>
</feature>
<keyword evidence="11" id="KW-1185">Reference proteome</keyword>
<dbReference type="InterPro" id="IPR056953">
    <property type="entry name" value="CUT_N"/>
</dbReference>
<dbReference type="InterPro" id="IPR051962">
    <property type="entry name" value="Cuticlin"/>
</dbReference>
<evidence type="ECO:0000256" key="5">
    <source>
        <dbReference type="ARBA" id="ARBA00022729"/>
    </source>
</evidence>
<dbReference type="Proteomes" id="UP001303046">
    <property type="component" value="Unassembled WGS sequence"/>
</dbReference>
<dbReference type="SMART" id="SM00241">
    <property type="entry name" value="ZP"/>
    <property type="match status" value="1"/>
</dbReference>
<dbReference type="InterPro" id="IPR057475">
    <property type="entry name" value="CUT_C"/>
</dbReference>
<keyword evidence="5" id="KW-0732">Signal</keyword>